<protein>
    <submittedName>
        <fullName evidence="1">Uncharacterized protein</fullName>
    </submittedName>
</protein>
<organism evidence="1 2">
    <name type="scientific">Durusdinium trenchii</name>
    <dbReference type="NCBI Taxonomy" id="1381693"/>
    <lineage>
        <taxon>Eukaryota</taxon>
        <taxon>Sar</taxon>
        <taxon>Alveolata</taxon>
        <taxon>Dinophyceae</taxon>
        <taxon>Suessiales</taxon>
        <taxon>Symbiodiniaceae</taxon>
        <taxon>Durusdinium</taxon>
    </lineage>
</organism>
<proteinExistence type="predicted"/>
<gene>
    <name evidence="1" type="ORF">CCMP2556_LOCUS39424</name>
</gene>
<evidence type="ECO:0000313" key="2">
    <source>
        <dbReference type="Proteomes" id="UP001642484"/>
    </source>
</evidence>
<dbReference type="EMBL" id="CAXAMN010023718">
    <property type="protein sequence ID" value="CAK9080245.1"/>
    <property type="molecule type" value="Genomic_DNA"/>
</dbReference>
<dbReference type="Proteomes" id="UP001642484">
    <property type="component" value="Unassembled WGS sequence"/>
</dbReference>
<comment type="caution">
    <text evidence="1">The sequence shown here is derived from an EMBL/GenBank/DDBJ whole genome shotgun (WGS) entry which is preliminary data.</text>
</comment>
<accession>A0ABP0PW52</accession>
<reference evidence="1 2" key="1">
    <citation type="submission" date="2024-02" db="EMBL/GenBank/DDBJ databases">
        <authorList>
            <person name="Chen Y."/>
            <person name="Shah S."/>
            <person name="Dougan E. K."/>
            <person name="Thang M."/>
            <person name="Chan C."/>
        </authorList>
    </citation>
    <scope>NUCLEOTIDE SEQUENCE [LARGE SCALE GENOMIC DNA]</scope>
</reference>
<name>A0ABP0PW52_9DINO</name>
<evidence type="ECO:0000313" key="1">
    <source>
        <dbReference type="EMBL" id="CAK9080245.1"/>
    </source>
</evidence>
<sequence>MTNAAAAVEKFLAENPVDERAASALRNATPEVQLQAMERGSLSDCKNPSAALMVRINGSAGHSSHNSGLNQRDMQGTPEEVWAKIMAKNKSGQTLSSDRPMPRPAFKAGAWPGHWPPWPGDSSSGAILILPKMPKNDAHGLYTIIFTLHYRA</sequence>
<keyword evidence="2" id="KW-1185">Reference proteome</keyword>